<evidence type="ECO:0000313" key="2">
    <source>
        <dbReference type="EMBL" id="SUV28894.1"/>
    </source>
</evidence>
<accession>A0A380YJG6</accession>
<feature type="transmembrane region" description="Helical" evidence="1">
    <location>
        <begin position="206"/>
        <end position="239"/>
    </location>
</feature>
<organism evidence="2 3">
    <name type="scientific">Bacteroides eggerthii</name>
    <dbReference type="NCBI Taxonomy" id="28111"/>
    <lineage>
        <taxon>Bacteria</taxon>
        <taxon>Pseudomonadati</taxon>
        <taxon>Bacteroidota</taxon>
        <taxon>Bacteroidia</taxon>
        <taxon>Bacteroidales</taxon>
        <taxon>Bacteroidaceae</taxon>
        <taxon>Bacteroides</taxon>
    </lineage>
</organism>
<evidence type="ECO:0000256" key="1">
    <source>
        <dbReference type="SAM" id="Phobius"/>
    </source>
</evidence>
<feature type="transmembrane region" description="Helical" evidence="1">
    <location>
        <begin position="7"/>
        <end position="26"/>
    </location>
</feature>
<feature type="transmembrane region" description="Helical" evidence="1">
    <location>
        <begin position="246"/>
        <end position="266"/>
    </location>
</feature>
<reference evidence="2 3" key="1">
    <citation type="submission" date="2018-06" db="EMBL/GenBank/DDBJ databases">
        <authorList>
            <consortium name="Pathogen Informatics"/>
            <person name="Doyle S."/>
        </authorList>
    </citation>
    <scope>NUCLEOTIDE SEQUENCE [LARGE SCALE GENOMIC DNA]</scope>
    <source>
        <strain evidence="2 3">NCTC11155</strain>
    </source>
</reference>
<protein>
    <submittedName>
        <fullName evidence="2">Lipid A core - O-antigen ligase and related enzymes</fullName>
    </submittedName>
</protein>
<sequence>MLNKYCVLFGVSFISNFIIAAELFSIPLESCSYYGLFFFTFLYLLICQFRINPNLNRLRRVILILFFTPILWSIFGVLVNSFLIDNIHYSFQVLMTGLPRLINYLLILILFLSFSEMDEKNSIRNIKWFYFALLVFLFFGLWQFFHFYFDIPIISFETRDMAHSVVGVGPTHRITSIAREPSFFSPLLVELFVLSLFFKELGWNKFLLNVVIGVTLFVSVFTLSPSTYMEFFFLFLIMIFRNKIKFSTIIVLGISSIIIISFFQYLNEFILYRLINVEDSTRFLLIETIIDTMSNMDIFTLLFGIGPKGLSYISEITTIDGTGEKVHSSTNNIFADLFVDNGLFGVLFLIILFVYLYRKAFSIKYSNLPALFFIHLFLCCQYRGNYSSVRFIILVAILIFLISFYKKKEQKYSYEG</sequence>
<dbReference type="GO" id="GO:0016874">
    <property type="term" value="F:ligase activity"/>
    <property type="evidence" value="ECO:0007669"/>
    <property type="project" value="UniProtKB-KW"/>
</dbReference>
<dbReference type="STRING" id="483216.BACEGG_01710"/>
<feature type="transmembrane region" description="Helical" evidence="1">
    <location>
        <begin position="89"/>
        <end position="114"/>
    </location>
</feature>
<keyword evidence="2" id="KW-0436">Ligase</keyword>
<feature type="transmembrane region" description="Helical" evidence="1">
    <location>
        <begin position="390"/>
        <end position="405"/>
    </location>
</feature>
<dbReference type="AlphaFoldDB" id="A0A380YJG6"/>
<feature type="transmembrane region" description="Helical" evidence="1">
    <location>
        <begin position="126"/>
        <end position="149"/>
    </location>
</feature>
<name>A0A380YJG6_9BACE</name>
<feature type="transmembrane region" description="Helical" evidence="1">
    <location>
        <begin position="61"/>
        <end position="83"/>
    </location>
</feature>
<dbReference type="EMBL" id="UFSX01000001">
    <property type="protein sequence ID" value="SUV28894.1"/>
    <property type="molecule type" value="Genomic_DNA"/>
</dbReference>
<keyword evidence="1" id="KW-0812">Transmembrane</keyword>
<dbReference type="Proteomes" id="UP000254424">
    <property type="component" value="Unassembled WGS sequence"/>
</dbReference>
<keyword evidence="1" id="KW-1133">Transmembrane helix</keyword>
<gene>
    <name evidence="2" type="ORF">NCTC11155_00852</name>
</gene>
<feature type="transmembrane region" description="Helical" evidence="1">
    <location>
        <begin position="333"/>
        <end position="356"/>
    </location>
</feature>
<evidence type="ECO:0000313" key="3">
    <source>
        <dbReference type="Proteomes" id="UP000254424"/>
    </source>
</evidence>
<proteinExistence type="predicted"/>
<keyword evidence="1" id="KW-0472">Membrane</keyword>
<feature type="transmembrane region" description="Helical" evidence="1">
    <location>
        <begin position="32"/>
        <end position="49"/>
    </location>
</feature>